<dbReference type="GO" id="GO:0004674">
    <property type="term" value="F:protein serine/threonine kinase activity"/>
    <property type="evidence" value="ECO:0007669"/>
    <property type="project" value="UniProtKB-KW"/>
</dbReference>
<keyword evidence="1 3" id="KW-0547">Nucleotide-binding</keyword>
<dbReference type="Gene3D" id="3.30.200.20">
    <property type="entry name" value="Phosphorylase Kinase, domain 1"/>
    <property type="match status" value="1"/>
</dbReference>
<dbReference type="InterPro" id="IPR017441">
    <property type="entry name" value="Protein_kinase_ATP_BS"/>
</dbReference>
<evidence type="ECO:0000256" key="5">
    <source>
        <dbReference type="SAM" id="MobiDB-lite"/>
    </source>
</evidence>
<dbReference type="InterPro" id="IPR000719">
    <property type="entry name" value="Prot_kinase_dom"/>
</dbReference>
<dbReference type="OMA" id="YMENESI"/>
<organism evidence="7 9">
    <name type="scientific">Neospora caninum (strain Liverpool)</name>
    <dbReference type="NCBI Taxonomy" id="572307"/>
    <lineage>
        <taxon>Eukaryota</taxon>
        <taxon>Sar</taxon>
        <taxon>Alveolata</taxon>
        <taxon>Apicomplexa</taxon>
        <taxon>Conoidasida</taxon>
        <taxon>Coccidia</taxon>
        <taxon>Eucoccidiorida</taxon>
        <taxon>Eimeriorina</taxon>
        <taxon>Sarcocystidae</taxon>
        <taxon>Neospora</taxon>
    </lineage>
</organism>
<gene>
    <name evidence="8" type="ORF">BN1204_023380</name>
    <name evidence="7" type="ORF">NCLIV_023380</name>
</gene>
<dbReference type="EMBL" id="LN714481">
    <property type="protein sequence ID" value="CEL66526.1"/>
    <property type="molecule type" value="Genomic_DNA"/>
</dbReference>
<keyword evidence="2 3" id="KW-0067">ATP-binding</keyword>
<evidence type="ECO:0000256" key="1">
    <source>
        <dbReference type="ARBA" id="ARBA00022741"/>
    </source>
</evidence>
<dbReference type="PROSITE" id="PS00107">
    <property type="entry name" value="PROTEIN_KINASE_ATP"/>
    <property type="match status" value="1"/>
</dbReference>
<dbReference type="SMART" id="SM00220">
    <property type="entry name" value="S_TKc"/>
    <property type="match status" value="1"/>
</dbReference>
<dbReference type="PANTHER" id="PTHR24361">
    <property type="entry name" value="MITOGEN-ACTIVATED KINASE KINASE KINASE"/>
    <property type="match status" value="1"/>
</dbReference>
<proteinExistence type="inferred from homology"/>
<feature type="binding site" evidence="3">
    <location>
        <position position="71"/>
    </location>
    <ligand>
        <name>ATP</name>
        <dbReference type="ChEBI" id="CHEBI:30616"/>
    </ligand>
</feature>
<dbReference type="PROSITE" id="PS00108">
    <property type="entry name" value="PROTEIN_KINASE_ST"/>
    <property type="match status" value="1"/>
</dbReference>
<dbReference type="GeneID" id="13444709"/>
<keyword evidence="4" id="KW-0723">Serine/threonine-protein kinase</keyword>
<feature type="region of interest" description="Disordered" evidence="5">
    <location>
        <begin position="1"/>
        <end position="24"/>
    </location>
</feature>
<dbReference type="InterPro" id="IPR011009">
    <property type="entry name" value="Kinase-like_dom_sf"/>
</dbReference>
<dbReference type="Gene3D" id="1.10.510.10">
    <property type="entry name" value="Transferase(Phosphotransferase) domain 1"/>
    <property type="match status" value="1"/>
</dbReference>
<reference evidence="9" key="3">
    <citation type="journal article" date="2012" name="PLoS Pathog.">
        <title>Comparative genomics of the apicomplexan parasites Toxoplasma gondii and Neospora caninum: Coccidia differing in host range and transmission strategy.</title>
        <authorList>
            <person name="Reid A.J."/>
            <person name="Vermont S.J."/>
            <person name="Cotton J.A."/>
            <person name="Harris D."/>
            <person name="Hill-Cawthorne G.A."/>
            <person name="Konen-Waisman S."/>
            <person name="Latham S.M."/>
            <person name="Mourier T."/>
            <person name="Norton R."/>
            <person name="Quail M.A."/>
            <person name="Sanders M."/>
            <person name="Shanmugam D."/>
            <person name="Sohal A."/>
            <person name="Wasmuth J.D."/>
            <person name="Brunk B."/>
            <person name="Grigg M.E."/>
            <person name="Howard J.C."/>
            <person name="Parkinson J."/>
            <person name="Roos D.S."/>
            <person name="Trees A.J."/>
            <person name="Berriman M."/>
            <person name="Pain A."/>
            <person name="Wastling J.M."/>
        </authorList>
    </citation>
    <scope>NUCLEOTIDE SEQUENCE [LARGE SCALE GENOMIC DNA]</scope>
    <source>
        <strain evidence="9">Liverpool</strain>
    </source>
</reference>
<keyword evidence="8" id="KW-0418">Kinase</keyword>
<dbReference type="Pfam" id="PF00069">
    <property type="entry name" value="Pkinase"/>
    <property type="match status" value="1"/>
</dbReference>
<evidence type="ECO:0000256" key="3">
    <source>
        <dbReference type="PROSITE-ProRule" id="PRU10141"/>
    </source>
</evidence>
<dbReference type="PROSITE" id="PS50011">
    <property type="entry name" value="PROTEIN_KINASE_DOM"/>
    <property type="match status" value="1"/>
</dbReference>
<reference evidence="7" key="2">
    <citation type="submission" date="2011-03" db="EMBL/GenBank/DDBJ databases">
        <title>Comparative genomics and transcriptomics of Neospora caninum and Toxoplasma gondii.</title>
        <authorList>
            <person name="Reid A.J."/>
            <person name="Sohal A."/>
            <person name="Harris D."/>
            <person name="Quail M."/>
            <person name="Sanders M."/>
            <person name="Berriman M."/>
            <person name="Wastling J.M."/>
            <person name="Pain A."/>
        </authorList>
    </citation>
    <scope>NUCLEOTIDE SEQUENCE</scope>
    <source>
        <strain evidence="7">Liverpool</strain>
    </source>
</reference>
<accession>F0VFQ6</accession>
<keyword evidence="8" id="KW-0808">Transferase</keyword>
<evidence type="ECO:0000313" key="8">
    <source>
        <dbReference type="EMBL" id="CEL66526.1"/>
    </source>
</evidence>
<dbReference type="GO" id="GO:0005524">
    <property type="term" value="F:ATP binding"/>
    <property type="evidence" value="ECO:0007669"/>
    <property type="project" value="UniProtKB-UniRule"/>
</dbReference>
<dbReference type="FunCoup" id="F0VFQ6">
    <property type="interactions" value="1"/>
</dbReference>
<dbReference type="OrthoDB" id="68483at2759"/>
<name>F0VFQ6_NEOCL</name>
<dbReference type="VEuPathDB" id="ToxoDB:NCLIV_023380"/>
<dbReference type="SUPFAM" id="SSF56112">
    <property type="entry name" value="Protein kinase-like (PK-like)"/>
    <property type="match status" value="1"/>
</dbReference>
<evidence type="ECO:0000256" key="2">
    <source>
        <dbReference type="ARBA" id="ARBA00022840"/>
    </source>
</evidence>
<evidence type="ECO:0000313" key="9">
    <source>
        <dbReference type="Proteomes" id="UP000007494"/>
    </source>
</evidence>
<reference evidence="7" key="1">
    <citation type="submission" date="2011-02" db="EMBL/GenBank/DDBJ databases">
        <authorList>
            <person name="Aslett M."/>
        </authorList>
    </citation>
    <scope>NUCLEOTIDE SEQUENCE</scope>
    <source>
        <strain evidence="7">Liverpool</strain>
    </source>
</reference>
<dbReference type="RefSeq" id="XP_003882582.1">
    <property type="nucleotide sequence ID" value="XM_003882533.1"/>
</dbReference>
<evidence type="ECO:0000313" key="7">
    <source>
        <dbReference type="EMBL" id="CBZ52550.1"/>
    </source>
</evidence>
<dbReference type="AlphaFoldDB" id="F0VFQ6"/>
<dbReference type="EMBL" id="FR823388">
    <property type="protein sequence ID" value="CBZ52550.1"/>
    <property type="molecule type" value="Genomic_DNA"/>
</dbReference>
<keyword evidence="9" id="KW-1185">Reference proteome</keyword>
<dbReference type="GO" id="GO:0005737">
    <property type="term" value="C:cytoplasm"/>
    <property type="evidence" value="ECO:0007669"/>
    <property type="project" value="TreeGrafter"/>
</dbReference>
<feature type="domain" description="Protein kinase" evidence="6">
    <location>
        <begin position="37"/>
        <end position="344"/>
    </location>
</feature>
<dbReference type="InterPro" id="IPR008271">
    <property type="entry name" value="Ser/Thr_kinase_AS"/>
</dbReference>
<comment type="similarity">
    <text evidence="4">Belongs to the protein kinase superfamily.</text>
</comment>
<evidence type="ECO:0000259" key="6">
    <source>
        <dbReference type="PROSITE" id="PS50011"/>
    </source>
</evidence>
<dbReference type="eggNOG" id="KOG0585">
    <property type="taxonomic scope" value="Eukaryota"/>
</dbReference>
<protein>
    <submittedName>
        <fullName evidence="8">Protein kinase, PfPK7 homolog, putative</fullName>
    </submittedName>
</protein>
<sequence>MDSSSTTRRPTGDSAVKTTPVERKYRDDKGIKHINDYVVGRRLGSGRFSTTKEYDLVDPSTGTIQGRFAGKRYRKAVLSRKKEFRTDPETRRPQIYTKLQEVWEEIKVLSLLNNPYCLRVREVLESGTQEDGEDGKLCIITNLQACGAVMSLKGNGGSEQERFVPPLKNAGTIPEAVCRCIVRDVAKGLLYLHEELNIAHRDVKPDNMLMGEDGRVQIGDMGSADFMDAQGRVRHTKGTYMFMAPESMRVSASPGEPYEGHGGRAADVWALGISLYAMLFGELPFKATACMEQLFSQLAEGAVKLPKDKAGTVSEDGKAVLLSLLQPEVKDRMTLPALLEHPWIKEADTSEAAKYARLVLDEQATSSGSD</sequence>
<dbReference type="Proteomes" id="UP000007494">
    <property type="component" value="Chromosome VIIa"/>
</dbReference>
<dbReference type="InterPro" id="IPR053235">
    <property type="entry name" value="Ser_Thr_kinase"/>
</dbReference>
<reference evidence="8" key="4">
    <citation type="journal article" date="2015" name="PLoS ONE">
        <title>Comprehensive Evaluation of Toxoplasma gondii VEG and Neospora caninum LIV Genomes with Tachyzoite Stage Transcriptome and Proteome Defines Novel Transcript Features.</title>
        <authorList>
            <person name="Ramaprasad A."/>
            <person name="Mourier T."/>
            <person name="Naeem R."/>
            <person name="Malas T.B."/>
            <person name="Moussa E."/>
            <person name="Panigrahi A."/>
            <person name="Vermont S.J."/>
            <person name="Otto T.D."/>
            <person name="Wastling J."/>
            <person name="Pain A."/>
        </authorList>
    </citation>
    <scope>NUCLEOTIDE SEQUENCE</scope>
    <source>
        <strain evidence="8">Liverpool</strain>
    </source>
</reference>
<dbReference type="InParanoid" id="F0VFQ6"/>
<evidence type="ECO:0000256" key="4">
    <source>
        <dbReference type="RuleBase" id="RU000304"/>
    </source>
</evidence>